<evidence type="ECO:0000313" key="1">
    <source>
        <dbReference type="EMBL" id="XCM80801.1"/>
    </source>
</evidence>
<gene>
    <name evidence="1" type="ORF">ABWK59_18700</name>
</gene>
<dbReference type="EMBL" id="CP159872">
    <property type="protein sequence ID" value="XCM80801.1"/>
    <property type="molecule type" value="Genomic_DNA"/>
</dbReference>
<evidence type="ECO:0008006" key="2">
    <source>
        <dbReference type="Google" id="ProtNLM"/>
    </source>
</evidence>
<dbReference type="RefSeq" id="WP_354641735.1">
    <property type="nucleotide sequence ID" value="NZ_CP159872.1"/>
</dbReference>
<accession>A0AAU8JYB6</accession>
<dbReference type="InterPro" id="IPR038765">
    <property type="entry name" value="Papain-like_cys_pep_sf"/>
</dbReference>
<organism evidence="1">
    <name type="scientific">Kitasatospora camelliae</name>
    <dbReference type="NCBI Taxonomy" id="3156397"/>
    <lineage>
        <taxon>Bacteria</taxon>
        <taxon>Bacillati</taxon>
        <taxon>Actinomycetota</taxon>
        <taxon>Actinomycetes</taxon>
        <taxon>Kitasatosporales</taxon>
        <taxon>Streptomycetaceae</taxon>
        <taxon>Kitasatospora</taxon>
    </lineage>
</organism>
<dbReference type="AlphaFoldDB" id="A0AAU8JYB6"/>
<name>A0AAU8JYB6_9ACTN</name>
<reference evidence="1" key="1">
    <citation type="submission" date="2024-06" db="EMBL/GenBank/DDBJ databases">
        <title>The genome sequences of Kitasatospora sp. strain HUAS MG31.</title>
        <authorList>
            <person name="Mo P."/>
        </authorList>
    </citation>
    <scope>NUCLEOTIDE SEQUENCE</scope>
    <source>
        <strain evidence="1">HUAS MG31</strain>
    </source>
</reference>
<sequence length="105" mass="11696">MTNGYRVDCSGLVSCAWGLPGPGLDTYGLMGSKISHRIDKEDLKPGDAMIMGDHTVLFGGWANKEHTRYIAIEDSGSQGCVSHEIPYPYYHGDQRYKPYRRNGVE</sequence>
<protein>
    <recommendedName>
        <fullName evidence="2">NlpC/P60 family protein</fullName>
    </recommendedName>
</protein>
<proteinExistence type="predicted"/>
<dbReference type="KEGG" id="kcm:ABWK59_18700"/>
<dbReference type="SUPFAM" id="SSF54001">
    <property type="entry name" value="Cysteine proteinases"/>
    <property type="match status" value="1"/>
</dbReference>
<dbReference type="Gene3D" id="3.90.1720.10">
    <property type="entry name" value="endopeptidase domain like (from Nostoc punctiforme)"/>
    <property type="match status" value="1"/>
</dbReference>